<accession>A0AAW7R2Y1</accession>
<keyword evidence="1" id="KW-0812">Transmembrane</keyword>
<dbReference type="SUPFAM" id="SSF55874">
    <property type="entry name" value="ATPase domain of HSP90 chaperone/DNA topoisomerase II/histidine kinase"/>
    <property type="match status" value="1"/>
</dbReference>
<feature type="transmembrane region" description="Helical" evidence="1">
    <location>
        <begin position="270"/>
        <end position="290"/>
    </location>
</feature>
<evidence type="ECO:0000313" key="3">
    <source>
        <dbReference type="Proteomes" id="UP001169492"/>
    </source>
</evidence>
<sequence>MRLKGFIIDLVVGMLAIAAVLGLSMTAPLGIFNAKLTDAFLSVSSAPEFVPKTFIIKNTGNFDLTDNEVDNLVSQLTDAGAAHVLVLDNASRSTTRAFDWPNNVHLTSSRGQDFQNDYPDSIRLFELNSDDGNYRSFSLPTKKNSLLSLIRPTPVASEQEYERFFNFAIRPNLLPNITTQQALNGDIIQSLVADKIVFIQVSPNQRYERFYAAGTLDQEYLSYVEMQALAVETIVHDLNLKTIPLWVIALGLFCAYFAAFFLLQLFNSNGILLFEAVQLVTALVLAYLLFVGFQLVFPFGELFLTQVMALLQFLISERRREGQILSSRTAKLQARLNQRMLPGSFLQAEDPWKNLHVFIDQHLHMHRSILLDRVEKDHRLLAIHSLNCTVDDIEERRRDFERAPYSDAIQTQRPHRIGPKHYFKDTTEQEIEYIVPLMFAGEVLGFWALTVEPDDSWNEKSFEHNLVSFGRELSELLYHRSKYIESNARENLWLRKVINLNYAVNEHRQLDSAIELLERRLGLLQNVFSRNSSALVLYNLFGQVLTSNKKMDKVAQALDLKFFTMSAHDLLVELTGEKSEKVKKLLLQITLHHRTIEWPIASPKLESDYILRVLPIEREVNRSEEMSPFLLAGILFEFVDVHSVQQVIESKRELHRYYFDMLATDFAAIRRITDRLPHLEGEAQQDQIEAIHDVLDKTDKLSTTVERMLDLQQHSNEVFPVNPANMVQNSVRKYSRALQEKAVKVDLDWPEIPALAMVSVEQAKQLIDAILSLLIKDADTSQGELRVSINSCSLEDKCRRVEVQFMNKGYGVPQERLESLHKLSNIELFSEREDLYHILYLARQIQEWGAELKVTSELGEGFQLTLLLPTFEANIADSERPTQ</sequence>
<dbReference type="AlphaFoldDB" id="A0AAW7R2Y1"/>
<protein>
    <recommendedName>
        <fullName evidence="4">Histidine kinase domain-containing protein</fullName>
    </recommendedName>
</protein>
<feature type="transmembrane region" description="Helical" evidence="1">
    <location>
        <begin position="243"/>
        <end position="263"/>
    </location>
</feature>
<keyword evidence="1" id="KW-1133">Transmembrane helix</keyword>
<gene>
    <name evidence="2" type="ORF">J6I90_08290</name>
</gene>
<dbReference type="InterPro" id="IPR036890">
    <property type="entry name" value="HATPase_C_sf"/>
</dbReference>
<proteinExistence type="predicted"/>
<keyword evidence="1" id="KW-0472">Membrane</keyword>
<organism evidence="2 3">
    <name type="scientific">Pseudidiomarina terrestris</name>
    <dbReference type="NCBI Taxonomy" id="2820060"/>
    <lineage>
        <taxon>Bacteria</taxon>
        <taxon>Pseudomonadati</taxon>
        <taxon>Pseudomonadota</taxon>
        <taxon>Gammaproteobacteria</taxon>
        <taxon>Alteromonadales</taxon>
        <taxon>Idiomarinaceae</taxon>
        <taxon>Pseudidiomarina</taxon>
    </lineage>
</organism>
<evidence type="ECO:0008006" key="4">
    <source>
        <dbReference type="Google" id="ProtNLM"/>
    </source>
</evidence>
<dbReference type="RefSeq" id="WP_301774675.1">
    <property type="nucleotide sequence ID" value="NZ_JAGGJB010000004.1"/>
</dbReference>
<dbReference type="Proteomes" id="UP001169492">
    <property type="component" value="Unassembled WGS sequence"/>
</dbReference>
<evidence type="ECO:0000256" key="1">
    <source>
        <dbReference type="SAM" id="Phobius"/>
    </source>
</evidence>
<reference evidence="2 3" key="1">
    <citation type="submission" date="2021-03" db="EMBL/GenBank/DDBJ databases">
        <title>Pseudidiomarina terrestris, a new bacterium isolated from saline soil.</title>
        <authorList>
            <person name="Galisteo C."/>
            <person name="De La Haba R."/>
            <person name="Sanchez-Porro C."/>
            <person name="Ventosa A."/>
        </authorList>
    </citation>
    <scope>NUCLEOTIDE SEQUENCE [LARGE SCALE GENOMIC DNA]</scope>
    <source>
        <strain evidence="2 3">1APP75-32.1</strain>
    </source>
</reference>
<comment type="caution">
    <text evidence="2">The sequence shown here is derived from an EMBL/GenBank/DDBJ whole genome shotgun (WGS) entry which is preliminary data.</text>
</comment>
<name>A0AAW7R2Y1_9GAMM</name>
<dbReference type="EMBL" id="JAGGJB010000004">
    <property type="protein sequence ID" value="MDN7124879.1"/>
    <property type="molecule type" value="Genomic_DNA"/>
</dbReference>
<evidence type="ECO:0000313" key="2">
    <source>
        <dbReference type="EMBL" id="MDN7124879.1"/>
    </source>
</evidence>
<dbReference type="Gene3D" id="3.30.565.10">
    <property type="entry name" value="Histidine kinase-like ATPase, C-terminal domain"/>
    <property type="match status" value="1"/>
</dbReference>